<reference evidence="2 3" key="1">
    <citation type="journal article" date="2019" name="Int. J. Syst. Evol. Microbiol.">
        <title>The Global Catalogue of Microorganisms (GCM) 10K type strain sequencing project: providing services to taxonomists for standard genome sequencing and annotation.</title>
        <authorList>
            <consortium name="The Broad Institute Genomics Platform"/>
            <consortium name="The Broad Institute Genome Sequencing Center for Infectious Disease"/>
            <person name="Wu L."/>
            <person name="Ma J."/>
        </authorList>
    </citation>
    <scope>NUCLEOTIDE SEQUENCE [LARGE SCALE GENOMIC DNA]</scope>
    <source>
        <strain evidence="2 3">DT85</strain>
    </source>
</reference>
<dbReference type="AlphaFoldDB" id="A0ABD5ZLT2"/>
<dbReference type="InterPro" id="IPR004304">
    <property type="entry name" value="FmdA_AmdA"/>
</dbReference>
<keyword evidence="3" id="KW-1185">Reference proteome</keyword>
<dbReference type="EMBL" id="JBHTAP010000001">
    <property type="protein sequence ID" value="MFC7234368.1"/>
    <property type="molecule type" value="Genomic_DNA"/>
</dbReference>
<name>A0ABD5ZLT2_9EURY</name>
<organism evidence="2 3">
    <name type="scientific">Halosegnis marinus</name>
    <dbReference type="NCBI Taxonomy" id="3034023"/>
    <lineage>
        <taxon>Archaea</taxon>
        <taxon>Methanobacteriati</taxon>
        <taxon>Methanobacteriota</taxon>
        <taxon>Stenosarchaea group</taxon>
        <taxon>Halobacteria</taxon>
        <taxon>Halobacteriales</taxon>
        <taxon>Natronomonadaceae</taxon>
        <taxon>Halosegnis</taxon>
    </lineage>
</organism>
<dbReference type="PANTHER" id="PTHR31891:SF1">
    <property type="entry name" value="FORMAMIDASE C869.04-RELATED"/>
    <property type="match status" value="1"/>
</dbReference>
<dbReference type="Gene3D" id="3.10.28.20">
    <property type="entry name" value="Acetamidase/Formamidase-like domains"/>
    <property type="match status" value="1"/>
</dbReference>
<feature type="region of interest" description="Disordered" evidence="1">
    <location>
        <begin position="1"/>
        <end position="20"/>
    </location>
</feature>
<evidence type="ECO:0000256" key="1">
    <source>
        <dbReference type="SAM" id="MobiDB-lite"/>
    </source>
</evidence>
<dbReference type="GeneID" id="79266036"/>
<dbReference type="RefSeq" id="WP_276235369.1">
    <property type="nucleotide sequence ID" value="NZ_CP119802.1"/>
</dbReference>
<evidence type="ECO:0000313" key="3">
    <source>
        <dbReference type="Proteomes" id="UP001596398"/>
    </source>
</evidence>
<accession>A0ABD5ZLT2</accession>
<gene>
    <name evidence="2" type="ORF">ACFQJ4_03460</name>
</gene>
<dbReference type="Pfam" id="PF03069">
    <property type="entry name" value="FmdA_AmdA"/>
    <property type="match status" value="2"/>
</dbReference>
<dbReference type="Gene3D" id="2.60.120.580">
    <property type="entry name" value="Acetamidase/Formamidase-like domains"/>
    <property type="match status" value="2"/>
</dbReference>
<dbReference type="Proteomes" id="UP001596398">
    <property type="component" value="Unassembled WGS sequence"/>
</dbReference>
<dbReference type="SUPFAM" id="SSF141130">
    <property type="entry name" value="Acetamidase/Formamidase-like"/>
    <property type="match status" value="1"/>
</dbReference>
<proteinExistence type="predicted"/>
<sequence>MADHHLSRDPGHVHYDWDRDRDPVLDIDPGASVTFECFDAADGRLPDDATPEDVAALDVPGHAMTGPVRVAGAEPGDTLAVDVLDVSHEGVGWTWVYPGEAGRGFLPDEFPRPAVHTWDLDGEVGHFVEGIEVPLAPFPGNLGVAPAEPGPHSTTPPRRVGGNLDVKHLTAGATLYLPVEVAGALFSVGDLHAAQGDGEVCITAVEMPGEVTLRFRLSDRNVDGPELDTAGPFAPAGDGPVTATTGLGDDIDAATRDAVRAMVTRLVADRGLAPAEAYMLCSVAADLKVSEVVNDTVAVTAYLGV</sequence>
<evidence type="ECO:0000313" key="2">
    <source>
        <dbReference type="EMBL" id="MFC7234368.1"/>
    </source>
</evidence>
<comment type="caution">
    <text evidence="2">The sequence shown here is derived from an EMBL/GenBank/DDBJ whole genome shotgun (WGS) entry which is preliminary data.</text>
</comment>
<dbReference type="PANTHER" id="PTHR31891">
    <property type="entry name" value="FORMAMIDASE C869.04-RELATED"/>
    <property type="match status" value="1"/>
</dbReference>
<protein>
    <submittedName>
        <fullName evidence="2">Acetamidase/formamidase family protein</fullName>
    </submittedName>
</protein>